<feature type="domain" description="Methyl-accepting transducer" evidence="3">
    <location>
        <begin position="78"/>
        <end position="314"/>
    </location>
</feature>
<dbReference type="InterPro" id="IPR004089">
    <property type="entry name" value="MCPsignal_dom"/>
</dbReference>
<dbReference type="Proteomes" id="UP001165384">
    <property type="component" value="Unassembled WGS sequence"/>
</dbReference>
<dbReference type="Pfam" id="PF00015">
    <property type="entry name" value="MCPsignal"/>
    <property type="match status" value="1"/>
</dbReference>
<gene>
    <name evidence="4" type="ORF">LZ012_09465</name>
</gene>
<accession>A0ABS9K211</accession>
<evidence type="ECO:0000313" key="5">
    <source>
        <dbReference type="Proteomes" id="UP001165384"/>
    </source>
</evidence>
<dbReference type="Gene3D" id="1.10.287.950">
    <property type="entry name" value="Methyl-accepting chemotaxis protein"/>
    <property type="match status" value="1"/>
</dbReference>
<dbReference type="EMBL" id="JAKLTN010000002">
    <property type="protein sequence ID" value="MCG2577219.1"/>
    <property type="molecule type" value="Genomic_DNA"/>
</dbReference>
<comment type="caution">
    <text evidence="4">The sequence shown here is derived from an EMBL/GenBank/DDBJ whole genome shotgun (WGS) entry which is preliminary data.</text>
</comment>
<evidence type="ECO:0000256" key="2">
    <source>
        <dbReference type="PROSITE-ProRule" id="PRU00284"/>
    </source>
</evidence>
<dbReference type="PROSITE" id="PS50111">
    <property type="entry name" value="CHEMOTAXIS_TRANSDUC_2"/>
    <property type="match status" value="1"/>
</dbReference>
<keyword evidence="5" id="KW-1185">Reference proteome</keyword>
<evidence type="ECO:0000313" key="4">
    <source>
        <dbReference type="EMBL" id="MCG2577219.1"/>
    </source>
</evidence>
<evidence type="ECO:0000259" key="3">
    <source>
        <dbReference type="PROSITE" id="PS50111"/>
    </source>
</evidence>
<dbReference type="SUPFAM" id="SSF58104">
    <property type="entry name" value="Methyl-accepting chemotaxis protein (MCP) signaling domain"/>
    <property type="match status" value="1"/>
</dbReference>
<protein>
    <submittedName>
        <fullName evidence="4">Methyl-accepting chemotaxis protein</fullName>
    </submittedName>
</protein>
<dbReference type="PANTHER" id="PTHR32089">
    <property type="entry name" value="METHYL-ACCEPTING CHEMOTAXIS PROTEIN MCPB"/>
    <property type="match status" value="1"/>
</dbReference>
<proteinExistence type="predicted"/>
<keyword evidence="1 2" id="KW-0807">Transducer</keyword>
<organism evidence="4 5">
    <name type="scientific">Dechloromonas hankyongensis</name>
    <dbReference type="NCBI Taxonomy" id="2908002"/>
    <lineage>
        <taxon>Bacteria</taxon>
        <taxon>Pseudomonadati</taxon>
        <taxon>Pseudomonadota</taxon>
        <taxon>Betaproteobacteria</taxon>
        <taxon>Rhodocyclales</taxon>
        <taxon>Azonexaceae</taxon>
        <taxon>Dechloromonas</taxon>
    </lineage>
</organism>
<dbReference type="SMART" id="SM00283">
    <property type="entry name" value="MA"/>
    <property type="match status" value="1"/>
</dbReference>
<dbReference type="PANTHER" id="PTHR32089:SF112">
    <property type="entry name" value="LYSOZYME-LIKE PROTEIN-RELATED"/>
    <property type="match status" value="1"/>
</dbReference>
<name>A0ABS9K211_9RHOO</name>
<reference evidence="4" key="1">
    <citation type="submission" date="2022-01" db="EMBL/GenBank/DDBJ databases">
        <authorList>
            <person name="Jo J.-H."/>
            <person name="Im W.-T."/>
        </authorList>
    </citation>
    <scope>NUCLEOTIDE SEQUENCE</scope>
    <source>
        <strain evidence="4">XY25</strain>
    </source>
</reference>
<evidence type="ECO:0000256" key="1">
    <source>
        <dbReference type="ARBA" id="ARBA00023224"/>
    </source>
</evidence>
<sequence length="322" mass="33789">MKFNFWLMGFLASGALTASGLLLSGWPGVLCVAGGSVAGVALAVSCWLVAIRPLSHRVAVLESELLARMEREADLQSVHEQRASDVADASAAHQEFADRLLSIRQALQSTLGLSDELIVVVDQALNDMGVANGYARASGAKVVEGYELMQKANHEIARLGSSLQRAQADLALLSSQSEKINGLVASITQISEQTNLLALNAAIEAARAGDAGRGFAVVADEVRKLAEQARTASEQIGGIAGQLTSTSRDAAMAMRETDGVVASGLEVASSAQAAMEEIQKGAHQRVEIVGQITDAIRKKREIGTQIASLLTQTRETCAVEAA</sequence>